<name>A0A6J5R0C9_9CAUD</name>
<dbReference type="SUPFAM" id="SSF52540">
    <property type="entry name" value="P-loop containing nucleoside triphosphate hydrolases"/>
    <property type="match status" value="1"/>
</dbReference>
<dbReference type="EMBL" id="LR796970">
    <property type="protein sequence ID" value="CAB4178712.1"/>
    <property type="molecule type" value="Genomic_DNA"/>
</dbReference>
<protein>
    <submittedName>
        <fullName evidence="3">AAA domain containing protein</fullName>
    </submittedName>
</protein>
<dbReference type="Gene3D" id="3.40.50.300">
    <property type="entry name" value="P-loop containing nucleotide triphosphate hydrolases"/>
    <property type="match status" value="1"/>
</dbReference>
<gene>
    <name evidence="2" type="ORF">UFOVP1020_53</name>
    <name evidence="3" type="ORF">UFOVP1170_48</name>
    <name evidence="4" type="ORF">UFOVP1621_51</name>
    <name evidence="1" type="ORF">UFOVP512_4</name>
</gene>
<proteinExistence type="predicted"/>
<accession>A0A6J5R0C9</accession>
<dbReference type="CDD" id="cd01125">
    <property type="entry name" value="RepA_RSF1010_like"/>
    <property type="match status" value="1"/>
</dbReference>
<dbReference type="EMBL" id="LR797500">
    <property type="protein sequence ID" value="CAB4220590.1"/>
    <property type="molecule type" value="Genomic_DNA"/>
</dbReference>
<dbReference type="InterPro" id="IPR027417">
    <property type="entry name" value="P-loop_NTPase"/>
</dbReference>
<evidence type="ECO:0000313" key="4">
    <source>
        <dbReference type="EMBL" id="CAB4220590.1"/>
    </source>
</evidence>
<evidence type="ECO:0000313" key="3">
    <source>
        <dbReference type="EMBL" id="CAB4188096.1"/>
    </source>
</evidence>
<dbReference type="EMBL" id="LR796488">
    <property type="protein sequence ID" value="CAB4146948.1"/>
    <property type="molecule type" value="Genomic_DNA"/>
</dbReference>
<dbReference type="Pfam" id="PF13481">
    <property type="entry name" value="AAA_25"/>
    <property type="match status" value="1"/>
</dbReference>
<reference evidence="3" key="1">
    <citation type="submission" date="2020-05" db="EMBL/GenBank/DDBJ databases">
        <authorList>
            <person name="Chiriac C."/>
            <person name="Salcher M."/>
            <person name="Ghai R."/>
            <person name="Kavagutti S V."/>
        </authorList>
    </citation>
    <scope>NUCLEOTIDE SEQUENCE</scope>
</reference>
<evidence type="ECO:0000313" key="1">
    <source>
        <dbReference type="EMBL" id="CAB4146948.1"/>
    </source>
</evidence>
<sequence length="717" mass="79294">MDMTNVQPMFEPDPVQMRRHVGHLFEGWLDGCQEGRIELAWTDARDGKLRHAAIFGTDQLDELVERAVAENRKPGQNLYIGQALRQPGIAPFGRCGDNEVFALTAFYVDIDDDVTATASINYRNRGCPPTGVVVTGRHPHVRAQMLWRLDAPLRDLDLCRQQNAALAQALDGDPTVVNPSRVMRLGGSIAWPIKDGRVTERTEFLDFEDGRPKVYLREQIARAFPVAQAVLSPHAGEGVAPRPIPSPTPTLQIGTVTLAVDACIAAIRAGDHWHDNMLRLVGHWISRGMTDEEILSLASTFTLAGYTAANTRREVGQMLLSGRRKWDMPNPATVVPEPPRDPDALRPAFLETLNVAMLPRRQWMLGNALLRGQLSVLVAPAGVGKSTHGIARAIAVASGREITGEAVHEQTRVWIYNVEDDLIELKRRLAAALQHYVIDFDEVRGRIALNSGADEPLILAKLDRHGAVVRQPDVAACIAHIQRERIGLFIVDPFVETHEVNENSNEHIKAVAAMYREIGRSTGCAVLLVHHTSKPPQGASDSHAGNMNTARGASALVGVARVVQTLFAMSAADAERVGADEDEANQFLRLDDAKANQSLISGRARWYRRESVELANGDQVGVLVPHEFAEVAQLPDITPDKARQIFTEIERRWNDNEPFSSSGNSDRFILPYLERQGLKNRIARRLLAGWFSTQMLRSEIFNSNSKAKGLRVIKWPG</sequence>
<evidence type="ECO:0000313" key="2">
    <source>
        <dbReference type="EMBL" id="CAB4178712.1"/>
    </source>
</evidence>
<dbReference type="EMBL" id="LR797115">
    <property type="protein sequence ID" value="CAB4188096.1"/>
    <property type="molecule type" value="Genomic_DNA"/>
</dbReference>
<organism evidence="3">
    <name type="scientific">uncultured Caudovirales phage</name>
    <dbReference type="NCBI Taxonomy" id="2100421"/>
    <lineage>
        <taxon>Viruses</taxon>
        <taxon>Duplodnaviria</taxon>
        <taxon>Heunggongvirae</taxon>
        <taxon>Uroviricota</taxon>
        <taxon>Caudoviricetes</taxon>
        <taxon>Peduoviridae</taxon>
        <taxon>Maltschvirus</taxon>
        <taxon>Maltschvirus maltsch</taxon>
    </lineage>
</organism>
<dbReference type="InterPro" id="IPR038724">
    <property type="entry name" value="RepA"/>
</dbReference>